<feature type="region of interest" description="Disordered" evidence="4">
    <location>
        <begin position="125"/>
        <end position="149"/>
    </location>
</feature>
<feature type="signal peptide" evidence="6">
    <location>
        <begin position="1"/>
        <end position="17"/>
    </location>
</feature>
<dbReference type="AlphaFoldDB" id="A0AAR2KDH3"/>
<feature type="domain" description="Immunoglobulin V-set" evidence="7">
    <location>
        <begin position="26"/>
        <end position="119"/>
    </location>
</feature>
<keyword evidence="5" id="KW-1133">Transmembrane helix</keyword>
<organism evidence="8 9">
    <name type="scientific">Pygocentrus nattereri</name>
    <name type="common">Red-bellied piranha</name>
    <dbReference type="NCBI Taxonomy" id="42514"/>
    <lineage>
        <taxon>Eukaryota</taxon>
        <taxon>Metazoa</taxon>
        <taxon>Chordata</taxon>
        <taxon>Craniata</taxon>
        <taxon>Vertebrata</taxon>
        <taxon>Euteleostomi</taxon>
        <taxon>Actinopterygii</taxon>
        <taxon>Neopterygii</taxon>
        <taxon>Teleostei</taxon>
        <taxon>Ostariophysi</taxon>
        <taxon>Characiformes</taxon>
        <taxon>Characoidei</taxon>
        <taxon>Pygocentrus</taxon>
    </lineage>
</organism>
<dbReference type="Ensembl" id="ENSPNAT00000058112.1">
    <property type="protein sequence ID" value="ENSPNAP00000043411.1"/>
    <property type="gene ID" value="ENSPNAG00000035751.1"/>
</dbReference>
<evidence type="ECO:0000256" key="6">
    <source>
        <dbReference type="SAM" id="SignalP"/>
    </source>
</evidence>
<evidence type="ECO:0000313" key="8">
    <source>
        <dbReference type="Ensembl" id="ENSPNAP00000060146.1"/>
    </source>
</evidence>
<evidence type="ECO:0000256" key="3">
    <source>
        <dbReference type="ARBA" id="ARBA00023136"/>
    </source>
</evidence>
<keyword evidence="3 5" id="KW-0472">Membrane</keyword>
<keyword evidence="9" id="KW-1185">Reference proteome</keyword>
<feature type="compositionally biased region" description="Polar residues" evidence="4">
    <location>
        <begin position="203"/>
        <end position="214"/>
    </location>
</feature>
<evidence type="ECO:0000256" key="4">
    <source>
        <dbReference type="SAM" id="MobiDB-lite"/>
    </source>
</evidence>
<reference evidence="8 9" key="1">
    <citation type="submission" date="2020-10" db="EMBL/GenBank/DDBJ databases">
        <title>Pygocentrus nattereri (red-bellied piranha) genome, fPygNat1, primary haplotype.</title>
        <authorList>
            <person name="Myers G."/>
            <person name="Meyer A."/>
            <person name="Karagic N."/>
            <person name="Pippel M."/>
            <person name="Winkler S."/>
            <person name="Tracey A."/>
            <person name="Wood J."/>
            <person name="Formenti G."/>
            <person name="Howe K."/>
            <person name="Fedrigo O."/>
            <person name="Jarvis E.D."/>
        </authorList>
    </citation>
    <scope>NUCLEOTIDE SEQUENCE [LARGE SCALE GENOMIC DNA]</scope>
</reference>
<dbReference type="InterPro" id="IPR013106">
    <property type="entry name" value="Ig_V-set"/>
</dbReference>
<dbReference type="Proteomes" id="UP001501920">
    <property type="component" value="Chromosome 12"/>
</dbReference>
<dbReference type="Ensembl" id="ENSPNAT00000080236.1">
    <property type="protein sequence ID" value="ENSPNAP00000060146.1"/>
    <property type="gene ID" value="ENSPNAG00000035751.1"/>
</dbReference>
<dbReference type="GeneTree" id="ENSGT01120000277606"/>
<feature type="region of interest" description="Disordered" evidence="4">
    <location>
        <begin position="203"/>
        <end position="240"/>
    </location>
</feature>
<dbReference type="InterPro" id="IPR013783">
    <property type="entry name" value="Ig-like_fold"/>
</dbReference>
<keyword evidence="2 5" id="KW-0812">Transmembrane</keyword>
<dbReference type="InterPro" id="IPR050671">
    <property type="entry name" value="CD300_family_receptors"/>
</dbReference>
<protein>
    <recommendedName>
        <fullName evidence="7">Immunoglobulin V-set domain-containing protein</fullName>
    </recommendedName>
</protein>
<reference evidence="8" key="2">
    <citation type="submission" date="2025-05" db="UniProtKB">
        <authorList>
            <consortium name="Ensembl"/>
        </authorList>
    </citation>
    <scope>IDENTIFICATION</scope>
</reference>
<keyword evidence="6" id="KW-0732">Signal</keyword>
<feature type="compositionally biased region" description="Polar residues" evidence="4">
    <location>
        <begin position="229"/>
        <end position="240"/>
    </location>
</feature>
<comment type="subcellular location">
    <subcellularLocation>
        <location evidence="1">Membrane</location>
    </subcellularLocation>
</comment>
<dbReference type="InterPro" id="IPR036179">
    <property type="entry name" value="Ig-like_dom_sf"/>
</dbReference>
<dbReference type="GO" id="GO:0005886">
    <property type="term" value="C:plasma membrane"/>
    <property type="evidence" value="ECO:0007669"/>
    <property type="project" value="TreeGrafter"/>
</dbReference>
<feature type="transmembrane region" description="Helical" evidence="5">
    <location>
        <begin position="169"/>
        <end position="191"/>
    </location>
</feature>
<proteinExistence type="predicted"/>
<evidence type="ECO:0000256" key="1">
    <source>
        <dbReference type="ARBA" id="ARBA00004370"/>
    </source>
</evidence>
<dbReference type="PANTHER" id="PTHR11860">
    <property type="entry name" value="POLYMERIC-IMMUNOGLOBULIN RECEPTOR"/>
    <property type="match status" value="1"/>
</dbReference>
<accession>A0AAR2KDH3</accession>
<dbReference type="PANTHER" id="PTHR11860:SF118">
    <property type="entry name" value="CMRF35-LIKE MOLECULE 3-RELATED"/>
    <property type="match status" value="1"/>
</dbReference>
<evidence type="ECO:0000259" key="7">
    <source>
        <dbReference type="Pfam" id="PF07686"/>
    </source>
</evidence>
<dbReference type="GO" id="GO:0004888">
    <property type="term" value="F:transmembrane signaling receptor activity"/>
    <property type="evidence" value="ECO:0007669"/>
    <property type="project" value="TreeGrafter"/>
</dbReference>
<dbReference type="SUPFAM" id="SSF48726">
    <property type="entry name" value="Immunoglobulin"/>
    <property type="match status" value="1"/>
</dbReference>
<evidence type="ECO:0000313" key="9">
    <source>
        <dbReference type="Proteomes" id="UP001501920"/>
    </source>
</evidence>
<name>A0AAR2KDH3_PYGNA</name>
<feature type="region of interest" description="Disordered" evidence="4">
    <location>
        <begin position="260"/>
        <end position="283"/>
    </location>
</feature>
<dbReference type="Pfam" id="PF07686">
    <property type="entry name" value="V-set"/>
    <property type="match status" value="1"/>
</dbReference>
<dbReference type="Gene3D" id="2.60.40.10">
    <property type="entry name" value="Immunoglobulins"/>
    <property type="match status" value="1"/>
</dbReference>
<evidence type="ECO:0000256" key="2">
    <source>
        <dbReference type="ARBA" id="ARBA00022692"/>
    </source>
</evidence>
<feature type="chain" id="PRO_5044712525" description="Immunoglobulin V-set domain-containing protein" evidence="6">
    <location>
        <begin position="18"/>
        <end position="341"/>
    </location>
</feature>
<dbReference type="CDD" id="cd05716">
    <property type="entry name" value="IgV_pIgR_like"/>
    <property type="match status" value="1"/>
</dbReference>
<sequence length="341" mass="37342">MRSLRVTIVMLLSVVSGMLHVEITETGTEGNIAVILCPYSKVYESYTKYFCKGLYKDCETLLKSNGKDFWTSKDRIIMNDDTEQKKLVVTIRDLRMEDAGDYGCGIETTGRDPFTLVHLKVIKAPKPPKRTQSNPTQSSPPPPTVSTNKTVTHFLNQHSTSETVLSSTAAPYLAVFTPLSVGAALLLLVGVSQVFYDRLKRSTAGNSGSVNSHHSCGPLTGSAEDGTDYENNSPGNQKSVTMSLDYQNVNFNTQQSDSVCQSLNSNTNQSDSVNLNLNPNTNQSESVYQSLNPNANQSVYQCLKSKTNQSDSVYQSLNPNTNQVDSVYQSLNSNTIQSDSV</sequence>
<evidence type="ECO:0000256" key="5">
    <source>
        <dbReference type="SAM" id="Phobius"/>
    </source>
</evidence>